<dbReference type="CDD" id="cd20140">
    <property type="entry name" value="PWWP_PWWP2"/>
    <property type="match status" value="1"/>
</dbReference>
<accession>A0AA39G8I2</accession>
<dbReference type="GO" id="GO:0010369">
    <property type="term" value="C:chromocenter"/>
    <property type="evidence" value="ECO:0007669"/>
    <property type="project" value="TreeGrafter"/>
</dbReference>
<evidence type="ECO:0000259" key="2">
    <source>
        <dbReference type="PROSITE" id="PS50812"/>
    </source>
</evidence>
<evidence type="ECO:0000313" key="4">
    <source>
        <dbReference type="Proteomes" id="UP001168972"/>
    </source>
</evidence>
<dbReference type="PANTHER" id="PTHR16112:SF22">
    <property type="entry name" value="PWWP DOMAIN-CONTAINING 2B"/>
    <property type="match status" value="1"/>
</dbReference>
<feature type="region of interest" description="Disordered" evidence="1">
    <location>
        <begin position="565"/>
        <end position="595"/>
    </location>
</feature>
<feature type="domain" description="PWWP" evidence="2">
    <location>
        <begin position="628"/>
        <end position="688"/>
    </location>
</feature>
<comment type="caution">
    <text evidence="3">The sequence shown here is derived from an EMBL/GenBank/DDBJ whole genome shotgun (WGS) entry which is preliminary data.</text>
</comment>
<gene>
    <name evidence="3" type="ORF">PV327_001356</name>
</gene>
<feature type="compositionally biased region" description="Basic residues" evidence="1">
    <location>
        <begin position="430"/>
        <end position="444"/>
    </location>
</feature>
<dbReference type="Pfam" id="PF00855">
    <property type="entry name" value="PWWP"/>
    <property type="match status" value="1"/>
</dbReference>
<feature type="compositionally biased region" description="Polar residues" evidence="1">
    <location>
        <begin position="455"/>
        <end position="466"/>
    </location>
</feature>
<dbReference type="InterPro" id="IPR000313">
    <property type="entry name" value="PWWP_dom"/>
</dbReference>
<feature type="compositionally biased region" description="Basic and acidic residues" evidence="1">
    <location>
        <begin position="416"/>
        <end position="429"/>
    </location>
</feature>
<evidence type="ECO:0000256" key="1">
    <source>
        <dbReference type="SAM" id="MobiDB-lite"/>
    </source>
</evidence>
<protein>
    <recommendedName>
        <fullName evidence="2">PWWP domain-containing protein</fullName>
    </recommendedName>
</protein>
<evidence type="ECO:0000313" key="3">
    <source>
        <dbReference type="EMBL" id="KAK0183303.1"/>
    </source>
</evidence>
<proteinExistence type="predicted"/>
<feature type="compositionally biased region" description="Basic residues" evidence="1">
    <location>
        <begin position="471"/>
        <end position="492"/>
    </location>
</feature>
<dbReference type="AlphaFoldDB" id="A0AA39G8I2"/>
<dbReference type="SUPFAM" id="SSF63748">
    <property type="entry name" value="Tudor/PWWP/MBT"/>
    <property type="match status" value="1"/>
</dbReference>
<dbReference type="GO" id="GO:0003682">
    <property type="term" value="F:chromatin binding"/>
    <property type="evidence" value="ECO:0007669"/>
    <property type="project" value="TreeGrafter"/>
</dbReference>
<dbReference type="SMART" id="SM00293">
    <property type="entry name" value="PWWP"/>
    <property type="match status" value="1"/>
</dbReference>
<dbReference type="GO" id="GO:0005634">
    <property type="term" value="C:nucleus"/>
    <property type="evidence" value="ECO:0007669"/>
    <property type="project" value="TreeGrafter"/>
</dbReference>
<dbReference type="Gene3D" id="2.30.30.140">
    <property type="match status" value="1"/>
</dbReference>
<dbReference type="PROSITE" id="PS50812">
    <property type="entry name" value="PWWP"/>
    <property type="match status" value="1"/>
</dbReference>
<feature type="region of interest" description="Disordered" evidence="1">
    <location>
        <begin position="411"/>
        <end position="519"/>
    </location>
</feature>
<reference evidence="3" key="2">
    <citation type="submission" date="2023-03" db="EMBL/GenBank/DDBJ databases">
        <authorList>
            <person name="Inwood S.N."/>
            <person name="Skelly J.G."/>
            <person name="Guhlin J."/>
            <person name="Harrop T.W.R."/>
            <person name="Goldson S.G."/>
            <person name="Dearden P.K."/>
        </authorList>
    </citation>
    <scope>NUCLEOTIDE SEQUENCE</scope>
    <source>
        <strain evidence="3">Lincoln</strain>
        <tissue evidence="3">Whole body</tissue>
    </source>
</reference>
<dbReference type="Proteomes" id="UP001168972">
    <property type="component" value="Unassembled WGS sequence"/>
</dbReference>
<organism evidence="3 4">
    <name type="scientific">Microctonus hyperodae</name>
    <name type="common">Parasitoid wasp</name>
    <dbReference type="NCBI Taxonomy" id="165561"/>
    <lineage>
        <taxon>Eukaryota</taxon>
        <taxon>Metazoa</taxon>
        <taxon>Ecdysozoa</taxon>
        <taxon>Arthropoda</taxon>
        <taxon>Hexapoda</taxon>
        <taxon>Insecta</taxon>
        <taxon>Pterygota</taxon>
        <taxon>Neoptera</taxon>
        <taxon>Endopterygota</taxon>
        <taxon>Hymenoptera</taxon>
        <taxon>Apocrita</taxon>
        <taxon>Ichneumonoidea</taxon>
        <taxon>Braconidae</taxon>
        <taxon>Euphorinae</taxon>
        <taxon>Microctonus</taxon>
    </lineage>
</organism>
<dbReference type="EMBL" id="JAQQBR010000001">
    <property type="protein sequence ID" value="KAK0183303.1"/>
    <property type="molecule type" value="Genomic_DNA"/>
</dbReference>
<reference evidence="3" key="1">
    <citation type="journal article" date="2023" name="bioRxiv">
        <title>Scaffold-level genome assemblies of two parasitoid biocontrol wasps reveal the parthenogenesis mechanism and an associated novel virus.</title>
        <authorList>
            <person name="Inwood S."/>
            <person name="Skelly J."/>
            <person name="Guhlin J."/>
            <person name="Harrop T."/>
            <person name="Goldson S."/>
            <person name="Dearden P."/>
        </authorList>
    </citation>
    <scope>NUCLEOTIDE SEQUENCE</scope>
    <source>
        <strain evidence="3">Lincoln</strain>
        <tissue evidence="3">Whole body</tissue>
    </source>
</reference>
<keyword evidence="4" id="KW-1185">Reference proteome</keyword>
<feature type="region of interest" description="Disordered" evidence="1">
    <location>
        <begin position="244"/>
        <end position="266"/>
    </location>
</feature>
<sequence length="739" mass="82048">MADIGTETVKKILRGDKIIVTVESIIPDIIVVSFVDGIKSFQGALLDVNKRNLPCGINLPEPTMDRDGDKVSTLAARFTYFQDENKSTILSSSPKFDLRKKLHAPNKLKNANRPTVRLRPRQVLCNKCQSICNESNENIGIGKKRKQCDDKPEEQENINSLSARSINRRSVRRCVVQQQTEKNQIGVSSLIPKISRLESTKCPGTNQNDQLERNIQLCWLRSAATTAADDSLLSKEYKEYSSDISSQAITPPPSSTQLNNSSGGGTIESSKSLINVSVSKKKTLAAADSTIKNTPRTDIQRVSRKKRSIGSMEDLWDENIFEDIIKTTAVAAAAATTTQVTPVIKISFGARGEGTVLKIPPKIKNSSDNIYEDNENHNSSVEHMENTDERLKLNDNSSMNNKLTNMDFSEPQIDSQKSHGKDVACEKAAKRALKKAKKEARKKMVNGGVSPARSPLNSSPRYNSTYDPLLYHRRKHKVKHKKKHKDERKQHKIQSNNEDIEDNNEEKSMSNTDKQPEIHRSNCNIFPVGESYTAIKEQCLKQKLSISLKRLNANAYTRCDYPVSNASSGCKSPGISSEELSEPEQSSENNVDTGDNISDFPTSHPLSIRFAATPVAHCLTATGKRLDVGDIVWGKIRGFPWWPGKVLSISISCEEDGTSSGPQAHVAWYGSSTCSLMSCDRLSPFLETFKARYNKKKRGPYKEAIRQAQSEAQIQISSDSSTENVANVCKSPREVNVIS</sequence>
<dbReference type="PANTHER" id="PTHR16112">
    <property type="entry name" value="METHYL-CPG BINDING PROTEIN, DROSOPHILA"/>
    <property type="match status" value="1"/>
</dbReference>
<name>A0AA39G8I2_MICHY</name>